<evidence type="ECO:0000313" key="9">
    <source>
        <dbReference type="Proteomes" id="UP000315363"/>
    </source>
</evidence>
<organism evidence="8 9">
    <name type="scientific">Arenibacter algicola</name>
    <dbReference type="NCBI Taxonomy" id="616991"/>
    <lineage>
        <taxon>Bacteria</taxon>
        <taxon>Pseudomonadati</taxon>
        <taxon>Bacteroidota</taxon>
        <taxon>Flavobacteriia</taxon>
        <taxon>Flavobacteriales</taxon>
        <taxon>Flavobacteriaceae</taxon>
        <taxon>Arenibacter</taxon>
    </lineage>
</organism>
<dbReference type="Proteomes" id="UP000315363">
    <property type="component" value="Unassembled WGS sequence"/>
</dbReference>
<comment type="subcellular location">
    <subcellularLocation>
        <location evidence="1">Secreted</location>
    </subcellularLocation>
</comment>
<name>A0ABY3ADN8_9FLAO</name>
<keyword evidence="2" id="KW-0964">Secreted</keyword>
<keyword evidence="7" id="KW-0624">Polysaccharide degradation</keyword>
<keyword evidence="4" id="KW-0732">Signal</keyword>
<evidence type="ECO:0000256" key="3">
    <source>
        <dbReference type="ARBA" id="ARBA00022651"/>
    </source>
</evidence>
<dbReference type="PANTHER" id="PTHR38050:SF2">
    <property type="entry name" value="FERULOYL ESTERASE C-RELATED"/>
    <property type="match status" value="1"/>
</dbReference>
<gene>
    <name evidence="8" type="ORF">GQ41_3147</name>
</gene>
<keyword evidence="9" id="KW-1185">Reference proteome</keyword>
<keyword evidence="6" id="KW-0119">Carbohydrate metabolism</keyword>
<evidence type="ECO:0000313" key="8">
    <source>
        <dbReference type="EMBL" id="TQO38498.1"/>
    </source>
</evidence>
<evidence type="ECO:0000256" key="7">
    <source>
        <dbReference type="ARBA" id="ARBA00023326"/>
    </source>
</evidence>
<keyword evidence="5" id="KW-0378">Hydrolase</keyword>
<evidence type="ECO:0000256" key="1">
    <source>
        <dbReference type="ARBA" id="ARBA00004613"/>
    </source>
</evidence>
<keyword evidence="3" id="KW-0858">Xylan degradation</keyword>
<evidence type="ECO:0000256" key="2">
    <source>
        <dbReference type="ARBA" id="ARBA00022525"/>
    </source>
</evidence>
<dbReference type="EMBL" id="VHIF01000001">
    <property type="protein sequence ID" value="TQO38498.1"/>
    <property type="molecule type" value="Genomic_DNA"/>
</dbReference>
<protein>
    <submittedName>
        <fullName evidence="8">Polyhydroxybutyrate depolymerase</fullName>
    </submittedName>
</protein>
<dbReference type="PANTHER" id="PTHR38050">
    <property type="match status" value="1"/>
</dbReference>
<dbReference type="InterPro" id="IPR010126">
    <property type="entry name" value="Esterase_phb"/>
</dbReference>
<dbReference type="InterPro" id="IPR029058">
    <property type="entry name" value="AB_hydrolase_fold"/>
</dbReference>
<dbReference type="RefSeq" id="WP_142190097.1">
    <property type="nucleotide sequence ID" value="NZ_VHIF01000001.1"/>
</dbReference>
<dbReference type="Gene3D" id="3.40.50.1820">
    <property type="entry name" value="alpha/beta hydrolase"/>
    <property type="match status" value="1"/>
</dbReference>
<sequence>MDKLLLICLALAINLGSPVWHLNVDSENPGSDITRQSIIWQDRERTYWLHLPPKDNMDGPLPILFHLHGGGGTGKGTAKLTYGRFNEIADREGFMVVYPDAIAKNWNDGRTEHLKPENIGVDDVGFIEAIVERLKSQYQIDPDRIFTTGMSNGGFMSTRLLCDLAELFRGGAILTASISEGYFSQCAPSQPVGVLVMNGTADPIVPYTGGEIRLFGKNRGSILSHEDFVAFWKEKNGCLEELQVEHIPNTKPWDGTQVEIRNFRNCHPRGALKVYEIQGGGHTWPGGRQYLGRRLIGNTSREINACDVIWDFFSSLN</sequence>
<comment type="caution">
    <text evidence="8">The sequence shown here is derived from an EMBL/GenBank/DDBJ whole genome shotgun (WGS) entry which is preliminary data.</text>
</comment>
<dbReference type="InterPro" id="IPR043595">
    <property type="entry name" value="FaeB/C/D"/>
</dbReference>
<evidence type="ECO:0000256" key="6">
    <source>
        <dbReference type="ARBA" id="ARBA00023277"/>
    </source>
</evidence>
<evidence type="ECO:0000256" key="5">
    <source>
        <dbReference type="ARBA" id="ARBA00022801"/>
    </source>
</evidence>
<dbReference type="Pfam" id="PF10503">
    <property type="entry name" value="Esterase_PHB"/>
    <property type="match status" value="1"/>
</dbReference>
<accession>A0ABY3ADN8</accession>
<reference evidence="8 9" key="1">
    <citation type="submission" date="2019-06" db="EMBL/GenBank/DDBJ databases">
        <title>A large-scale integrated study on North Sea by COGITO (Coastal Microbe Genomic &amp; Taxonomic Observatory).</title>
        <authorList>
            <person name="Teeling H."/>
        </authorList>
    </citation>
    <scope>NUCLEOTIDE SEQUENCE [LARGE SCALE GENOMIC DNA]</scope>
    <source>
        <strain evidence="8 9">MAR_2009_79</strain>
    </source>
</reference>
<dbReference type="SUPFAM" id="SSF53474">
    <property type="entry name" value="alpha/beta-Hydrolases"/>
    <property type="match status" value="1"/>
</dbReference>
<proteinExistence type="predicted"/>
<evidence type="ECO:0000256" key="4">
    <source>
        <dbReference type="ARBA" id="ARBA00022729"/>
    </source>
</evidence>